<name>A0A9Q5MXL3_SANBA</name>
<dbReference type="Pfam" id="PF17171">
    <property type="entry name" value="GST_C_6"/>
    <property type="match status" value="1"/>
</dbReference>
<accession>A0A9Q5MXL3</accession>
<feature type="domain" description="Metaxin glutathione S-transferase" evidence="1">
    <location>
        <begin position="224"/>
        <end position="282"/>
    </location>
</feature>
<dbReference type="Proteomes" id="UP000757232">
    <property type="component" value="Unassembled WGS sequence"/>
</dbReference>
<dbReference type="InterPro" id="IPR033468">
    <property type="entry name" value="Metaxin_GST"/>
</dbReference>
<reference evidence="2" key="1">
    <citation type="submission" date="2016-06" db="EMBL/GenBank/DDBJ databases">
        <title>Draft Genome sequence of the fungus Inonotus baumii.</title>
        <authorList>
            <person name="Zhu H."/>
            <person name="Lin W."/>
        </authorList>
    </citation>
    <scope>NUCLEOTIDE SEQUENCE</scope>
    <source>
        <strain evidence="2">821</strain>
    </source>
</reference>
<evidence type="ECO:0000259" key="1">
    <source>
        <dbReference type="Pfam" id="PF17171"/>
    </source>
</evidence>
<dbReference type="AlphaFoldDB" id="A0A9Q5MXL3"/>
<evidence type="ECO:0000313" key="2">
    <source>
        <dbReference type="EMBL" id="OCB84135.1"/>
    </source>
</evidence>
<dbReference type="OrthoDB" id="198787at2759"/>
<dbReference type="EMBL" id="LNZH02000216">
    <property type="protein sequence ID" value="OCB84135.1"/>
    <property type="molecule type" value="Genomic_DNA"/>
</dbReference>
<sequence length="296" mass="32829">MASTSTIPVPAVVHKFFSKFPLYTYPQDESASIQSAARQTRPTLWIAPPRFRTDVLSADVECLKWQAYIALRGVKNIGVEWDVSPEGAVDGRLPSLVVYERGKLEVMGSRMIPGWVDGLLQVEEDAFEGYKDAAAKDESRAWVTLLEGTVESALRFFNPPPVSITSLLLYSSHPPVSHSSQLNKPRLSILLSPPPAPLSGLTSLFPPYGERVSPSSMQSQYYDAIVSLSHRLGQDMWFLGSSGPTALDALLFAFLHCLLAAPDDLRLPVARRMNLVNYERRVREIVRASFVAVQNR</sequence>
<proteinExistence type="predicted"/>
<protein>
    <recommendedName>
        <fullName evidence="1">Metaxin glutathione S-transferase domain-containing protein</fullName>
    </recommendedName>
</protein>
<gene>
    <name evidence="2" type="ORF">A7U60_g8809</name>
</gene>
<organism evidence="2 3">
    <name type="scientific">Sanghuangporus baumii</name>
    <name type="common">Phellinus baumii</name>
    <dbReference type="NCBI Taxonomy" id="108892"/>
    <lineage>
        <taxon>Eukaryota</taxon>
        <taxon>Fungi</taxon>
        <taxon>Dikarya</taxon>
        <taxon>Basidiomycota</taxon>
        <taxon>Agaricomycotina</taxon>
        <taxon>Agaricomycetes</taxon>
        <taxon>Hymenochaetales</taxon>
        <taxon>Hymenochaetaceae</taxon>
        <taxon>Sanghuangporus</taxon>
    </lineage>
</organism>
<keyword evidence="3" id="KW-1185">Reference proteome</keyword>
<comment type="caution">
    <text evidence="2">The sequence shown here is derived from an EMBL/GenBank/DDBJ whole genome shotgun (WGS) entry which is preliminary data.</text>
</comment>
<evidence type="ECO:0000313" key="3">
    <source>
        <dbReference type="Proteomes" id="UP000757232"/>
    </source>
</evidence>